<dbReference type="OrthoDB" id="5960381at2759"/>
<organism evidence="9 10">
    <name type="scientific">Actinia tenebrosa</name>
    <name type="common">Australian red waratah sea anemone</name>
    <dbReference type="NCBI Taxonomy" id="6105"/>
    <lineage>
        <taxon>Eukaryota</taxon>
        <taxon>Metazoa</taxon>
        <taxon>Cnidaria</taxon>
        <taxon>Anthozoa</taxon>
        <taxon>Hexacorallia</taxon>
        <taxon>Actiniaria</taxon>
        <taxon>Actiniidae</taxon>
        <taxon>Actinia</taxon>
    </lineage>
</organism>
<dbReference type="Pfam" id="PF05485">
    <property type="entry name" value="THAP"/>
    <property type="match status" value="1"/>
</dbReference>
<evidence type="ECO:0000256" key="2">
    <source>
        <dbReference type="ARBA" id="ARBA00022723"/>
    </source>
</evidence>
<evidence type="ECO:0000256" key="1">
    <source>
        <dbReference type="ARBA" id="ARBA00001968"/>
    </source>
</evidence>
<comment type="cofactor">
    <cofactor evidence="1">
        <name>a divalent metal cation</name>
        <dbReference type="ChEBI" id="CHEBI:60240"/>
    </cofactor>
</comment>
<feature type="coiled-coil region" evidence="7">
    <location>
        <begin position="145"/>
        <end position="207"/>
    </location>
</feature>
<sequence length="502" mass="58128">MPKYHCCVPKCHVSHRNKPPEVQFYRIPSDPGQRKIYKVILKNDSLKLDSQNTRICSLHWEGGKKLSRTHLPTLFPWTTPRNERRKLVRREYFNARRLISVENVGVIDEGQEGSATKFVDDKHICSFIYKGHCRKSDKVSLDDERQAICEKLSKFERETKELKDELKQKIQVIDEMKEKLMDADHTIKRLEYQISNTRFDIDKYQQNDKDIEFYTGLPDYSTLLLCFNLVEDSAQRMSYINHDKKQSVNKLGRLRILTLFQEFVMVLMRIRLGLFEKDLAHRFLISDSSVSLIVRTWLRLLRSEFEPLINLPPRDVITLHSPKQFKELFPKVAIIVDCTEIEMEKPSALDLQSACYSSYKSKPTMKCLIGITPSGVTAFVSELFPGSTSDKEITVMSGFLDILQHGDEVMADKGFNVKDELASVGVSLAMPEYLKKDTQFTIDQSIKNKTIASLKVHVERFMERIKNWHIIDKRIPISMAPYASDIVIVICALSNFLPPLIK</sequence>
<dbReference type="PROSITE" id="PS50950">
    <property type="entry name" value="ZF_THAP"/>
    <property type="match status" value="1"/>
</dbReference>
<evidence type="ECO:0000256" key="7">
    <source>
        <dbReference type="SAM" id="Coils"/>
    </source>
</evidence>
<evidence type="ECO:0000256" key="4">
    <source>
        <dbReference type="ARBA" id="ARBA00022833"/>
    </source>
</evidence>
<accession>A0A6P8HZC6</accession>
<evidence type="ECO:0000313" key="10">
    <source>
        <dbReference type="RefSeq" id="XP_031560763.1"/>
    </source>
</evidence>
<dbReference type="RefSeq" id="XP_031560763.1">
    <property type="nucleotide sequence ID" value="XM_031704903.1"/>
</dbReference>
<gene>
    <name evidence="10" type="primary">LOC116296808</name>
</gene>
<keyword evidence="2" id="KW-0479">Metal-binding</keyword>
<evidence type="ECO:0000259" key="8">
    <source>
        <dbReference type="PROSITE" id="PS50950"/>
    </source>
</evidence>
<dbReference type="AlphaFoldDB" id="A0A6P8HZC6"/>
<dbReference type="InterPro" id="IPR027806">
    <property type="entry name" value="HARBI1_dom"/>
</dbReference>
<dbReference type="SMART" id="SM00980">
    <property type="entry name" value="THAP"/>
    <property type="match status" value="1"/>
</dbReference>
<keyword evidence="7" id="KW-0175">Coiled coil</keyword>
<dbReference type="InterPro" id="IPR027805">
    <property type="entry name" value="Transposase_HTH_dom"/>
</dbReference>
<dbReference type="InParanoid" id="A0A6P8HZC6"/>
<keyword evidence="9" id="KW-1185">Reference proteome</keyword>
<dbReference type="GeneID" id="116296808"/>
<keyword evidence="3 6" id="KW-0863">Zinc-finger</keyword>
<keyword evidence="5 6" id="KW-0238">DNA-binding</keyword>
<dbReference type="Pfam" id="PF13359">
    <property type="entry name" value="DDE_Tnp_4"/>
    <property type="match status" value="1"/>
</dbReference>
<dbReference type="SUPFAM" id="SSF57716">
    <property type="entry name" value="Glucocorticoid receptor-like (DNA-binding domain)"/>
    <property type="match status" value="1"/>
</dbReference>
<dbReference type="PANTHER" id="PTHR23080">
    <property type="entry name" value="THAP DOMAIN PROTEIN"/>
    <property type="match status" value="1"/>
</dbReference>
<evidence type="ECO:0000256" key="5">
    <source>
        <dbReference type="ARBA" id="ARBA00023125"/>
    </source>
</evidence>
<evidence type="ECO:0000256" key="6">
    <source>
        <dbReference type="PROSITE-ProRule" id="PRU00309"/>
    </source>
</evidence>
<name>A0A6P8HZC6_ACTTE</name>
<feature type="domain" description="THAP-type" evidence="8">
    <location>
        <begin position="1"/>
        <end position="75"/>
    </location>
</feature>
<dbReference type="GO" id="GO:0008270">
    <property type="term" value="F:zinc ion binding"/>
    <property type="evidence" value="ECO:0007669"/>
    <property type="project" value="UniProtKB-KW"/>
</dbReference>
<reference evidence="10" key="1">
    <citation type="submission" date="2025-08" db="UniProtKB">
        <authorList>
            <consortium name="RefSeq"/>
        </authorList>
    </citation>
    <scope>IDENTIFICATION</scope>
</reference>
<evidence type="ECO:0000256" key="3">
    <source>
        <dbReference type="ARBA" id="ARBA00022771"/>
    </source>
</evidence>
<dbReference type="KEGG" id="aten:116296808"/>
<dbReference type="GO" id="GO:0003677">
    <property type="term" value="F:DNA binding"/>
    <property type="evidence" value="ECO:0007669"/>
    <property type="project" value="UniProtKB-UniRule"/>
</dbReference>
<proteinExistence type="predicted"/>
<protein>
    <submittedName>
        <fullName evidence="10">Uncharacterized protein LOC116296808</fullName>
    </submittedName>
</protein>
<keyword evidence="4" id="KW-0862">Zinc</keyword>
<dbReference type="Pfam" id="PF13613">
    <property type="entry name" value="HTH_Tnp_4"/>
    <property type="match status" value="1"/>
</dbReference>
<dbReference type="InterPro" id="IPR006612">
    <property type="entry name" value="THAP_Znf"/>
</dbReference>
<dbReference type="Proteomes" id="UP000515163">
    <property type="component" value="Unplaced"/>
</dbReference>
<evidence type="ECO:0000313" key="9">
    <source>
        <dbReference type="Proteomes" id="UP000515163"/>
    </source>
</evidence>
<dbReference type="PANTHER" id="PTHR23080:SF133">
    <property type="entry name" value="SI:CH211-262I1.5-RELATED"/>
    <property type="match status" value="1"/>
</dbReference>